<feature type="domain" description="Mab-21-like HhH/H2TH-like" evidence="1">
    <location>
        <begin position="373"/>
        <end position="454"/>
    </location>
</feature>
<proteinExistence type="predicted"/>
<organism evidence="2 3">
    <name type="scientific">Mytilus galloprovincialis</name>
    <name type="common">Mediterranean mussel</name>
    <dbReference type="NCBI Taxonomy" id="29158"/>
    <lineage>
        <taxon>Eukaryota</taxon>
        <taxon>Metazoa</taxon>
        <taxon>Spiralia</taxon>
        <taxon>Lophotrochozoa</taxon>
        <taxon>Mollusca</taxon>
        <taxon>Bivalvia</taxon>
        <taxon>Autobranchia</taxon>
        <taxon>Pteriomorphia</taxon>
        <taxon>Mytilida</taxon>
        <taxon>Mytiloidea</taxon>
        <taxon>Mytilidae</taxon>
        <taxon>Mytilinae</taxon>
        <taxon>Mytilus</taxon>
    </lineage>
</organism>
<reference evidence="2" key="1">
    <citation type="submission" date="2018-11" db="EMBL/GenBank/DDBJ databases">
        <authorList>
            <person name="Alioto T."/>
            <person name="Alioto T."/>
        </authorList>
    </citation>
    <scope>NUCLEOTIDE SEQUENCE</scope>
</reference>
<dbReference type="OrthoDB" id="6171816at2759"/>
<evidence type="ECO:0000259" key="1">
    <source>
        <dbReference type="Pfam" id="PF20266"/>
    </source>
</evidence>
<protein>
    <recommendedName>
        <fullName evidence="1">Mab-21-like HhH/H2TH-like domain-containing protein</fullName>
    </recommendedName>
</protein>
<dbReference type="Proteomes" id="UP000596742">
    <property type="component" value="Unassembled WGS sequence"/>
</dbReference>
<dbReference type="AlphaFoldDB" id="A0A8B6GSP2"/>
<keyword evidence="3" id="KW-1185">Reference proteome</keyword>
<dbReference type="Pfam" id="PF20266">
    <property type="entry name" value="Mab-21_C"/>
    <property type="match status" value="1"/>
</dbReference>
<sequence length="785" mass="91589">MNANSTDQVSNEDANLFGMWKITYWDIYGVKRFPYRGNRRYTPLLYQSLDMLEGGMIISNDVFGLTISQFERMFKACLDRRKIHEQYITNLRYPDKSSNEYLEFLENCTDCNTDQLLWLKNEGREKYFYECLVNEIGTEIDIRKRQRLFIIQDMIYNGIMPQKRRIASGSLSEGLDLPGSDFDIMYEMIDIDVIHNVKKIKHPIYRTTCVMENDINYPRLRLVADKDGKSFLTPCARCKSVNESLFVSSSGKGLYLSVNRFLRKMWHSFSFTKCMPIFLHGPCFSDERQIYDITYCLRSKYLPRNAIPWGTRHRCQWPPNLVIDRIIDNGCLLVPIGPKTTSDNDLLWRLSFSVAEKMLVHSLNFTQLLCYGLLKLMLKRIVSTQDEVKDLLCSYFLKTAVFWVSEEVDIDKFQLSQLHYCFSLCLDKLISWVNTCTCPNYFIPEHNMFLGKINFSNNKILICVLESIKCRGIDGLIQNLFQFDNQNHRLLGTQFESSFIMLDILRYTCYRFVEGMSRSEHIEFYYNGLAMTESLIKSESSEFVIGLCKLYNFKIKQLAAQLLPSPNTMVKPYNIRKCYHQHYQDGINTDAVSGWLLYASFYYVTGNFNVTLKITDYVLSRCSPDMVCIGYGHICKLHVNYYKHNVHSEVTFIDRMKIAVINNVMYLKYSSLIPKELKLEVEDQFTIIPSVVMSHCLRFLCYHHLGDIYNKEHALHDLYLTVKEQYLIQGNLFSCSITILGVCYEISGAKDKAYQCYTEALLCDGILSSTAEKRKSKLEANKRET</sequence>
<accession>A0A8B6GSP2</accession>
<comment type="caution">
    <text evidence="2">The sequence shown here is derived from an EMBL/GenBank/DDBJ whole genome shotgun (WGS) entry which is preliminary data.</text>
</comment>
<name>A0A8B6GSP2_MYTGA</name>
<dbReference type="PANTHER" id="PTHR10656">
    <property type="entry name" value="CELL FATE DETERMINING PROTEIN MAB21-RELATED"/>
    <property type="match status" value="1"/>
</dbReference>
<dbReference type="SMART" id="SM01265">
    <property type="entry name" value="Mab-21"/>
    <property type="match status" value="1"/>
</dbReference>
<dbReference type="PANTHER" id="PTHR10656:SF69">
    <property type="entry name" value="MAB-21-LIKE HHH_H2TH-LIKE DOMAIN-CONTAINING PROTEIN"/>
    <property type="match status" value="1"/>
</dbReference>
<dbReference type="InterPro" id="IPR024810">
    <property type="entry name" value="MAB21L/cGLR"/>
</dbReference>
<evidence type="ECO:0000313" key="2">
    <source>
        <dbReference type="EMBL" id="VDI68350.1"/>
    </source>
</evidence>
<evidence type="ECO:0000313" key="3">
    <source>
        <dbReference type="Proteomes" id="UP000596742"/>
    </source>
</evidence>
<dbReference type="InterPro" id="IPR046906">
    <property type="entry name" value="Mab-21_HhH/H2TH-like"/>
</dbReference>
<dbReference type="Gene3D" id="1.10.1410.40">
    <property type="match status" value="1"/>
</dbReference>
<gene>
    <name evidence="2" type="ORF">MGAL_10B032221</name>
</gene>
<dbReference type="EMBL" id="UYJE01008894">
    <property type="protein sequence ID" value="VDI68350.1"/>
    <property type="molecule type" value="Genomic_DNA"/>
</dbReference>